<keyword evidence="3 6" id="KW-0812">Transmembrane</keyword>
<dbReference type="InterPro" id="IPR050367">
    <property type="entry name" value="APC_superfamily"/>
</dbReference>
<feature type="transmembrane region" description="Helical" evidence="6">
    <location>
        <begin position="242"/>
        <end position="261"/>
    </location>
</feature>
<dbReference type="AlphaFoldDB" id="W0HRZ6"/>
<dbReference type="PIRSF" id="PIRSF006060">
    <property type="entry name" value="AA_transporter"/>
    <property type="match status" value="1"/>
</dbReference>
<organism evidence="7 8">
    <name type="scientific">Sodalis praecaptivus</name>
    <dbReference type="NCBI Taxonomy" id="1239307"/>
    <lineage>
        <taxon>Bacteria</taxon>
        <taxon>Pseudomonadati</taxon>
        <taxon>Pseudomonadota</taxon>
        <taxon>Gammaproteobacteria</taxon>
        <taxon>Enterobacterales</taxon>
        <taxon>Bruguierivoracaceae</taxon>
        <taxon>Sodalis</taxon>
    </lineage>
</organism>
<dbReference type="Gene3D" id="1.20.1740.10">
    <property type="entry name" value="Amino acid/polyamine transporter I"/>
    <property type="match status" value="1"/>
</dbReference>
<dbReference type="Pfam" id="PF13520">
    <property type="entry name" value="AA_permease_2"/>
    <property type="match status" value="1"/>
</dbReference>
<evidence type="ECO:0000313" key="7">
    <source>
        <dbReference type="EMBL" id="AHF76544.1"/>
    </source>
</evidence>
<comment type="subcellular location">
    <subcellularLocation>
        <location evidence="1">Cell membrane</location>
        <topology evidence="1">Multi-pass membrane protein</topology>
    </subcellularLocation>
</comment>
<evidence type="ECO:0000256" key="5">
    <source>
        <dbReference type="ARBA" id="ARBA00023136"/>
    </source>
</evidence>
<dbReference type="PANTHER" id="PTHR42770:SF1">
    <property type="entry name" value="LOW-AFFINITY PUTRESCINE IMPORTER PLAP"/>
    <property type="match status" value="1"/>
</dbReference>
<keyword evidence="5 6" id="KW-0472">Membrane</keyword>
<feature type="transmembrane region" description="Helical" evidence="6">
    <location>
        <begin position="424"/>
        <end position="441"/>
    </location>
</feature>
<dbReference type="HOGENOM" id="CLU_007946_6_0_6"/>
<evidence type="ECO:0000256" key="4">
    <source>
        <dbReference type="ARBA" id="ARBA00022989"/>
    </source>
</evidence>
<evidence type="ECO:0000256" key="1">
    <source>
        <dbReference type="ARBA" id="ARBA00004651"/>
    </source>
</evidence>
<name>W0HRZ6_9GAMM</name>
<feature type="transmembrane region" description="Helical" evidence="6">
    <location>
        <begin position="342"/>
        <end position="361"/>
    </location>
</feature>
<proteinExistence type="predicted"/>
<feature type="transmembrane region" description="Helical" evidence="6">
    <location>
        <begin position="57"/>
        <end position="78"/>
    </location>
</feature>
<evidence type="ECO:0000256" key="3">
    <source>
        <dbReference type="ARBA" id="ARBA00022692"/>
    </source>
</evidence>
<feature type="transmembrane region" description="Helical" evidence="6">
    <location>
        <begin position="400"/>
        <end position="418"/>
    </location>
</feature>
<feature type="transmembrane region" description="Helical" evidence="6">
    <location>
        <begin position="367"/>
        <end position="388"/>
    </location>
</feature>
<keyword evidence="8" id="KW-1185">Reference proteome</keyword>
<dbReference type="KEGG" id="sod:Sant_1486"/>
<feature type="transmembrane region" description="Helical" evidence="6">
    <location>
        <begin position="133"/>
        <end position="151"/>
    </location>
</feature>
<dbReference type="Proteomes" id="UP000019028">
    <property type="component" value="Chromosome"/>
</dbReference>
<gene>
    <name evidence="7" type="primary">puuP</name>
    <name evidence="7" type="ORF">Sant_1486</name>
</gene>
<dbReference type="InterPro" id="IPR002293">
    <property type="entry name" value="AA/rel_permease1"/>
</dbReference>
<dbReference type="PANTHER" id="PTHR42770">
    <property type="entry name" value="AMINO ACID TRANSPORTER-RELATED"/>
    <property type="match status" value="1"/>
</dbReference>
<sequence length="459" mass="50141">MSMGQKVMAGQASGQRATLRKTLTLFQVVMIGLAYLQPMTLFDTFGIVSGLTDGHVATAYAVALCAVLFTALSYGKLVRRFPSAGSAYTYAQKAISPGVGFMVGWSSLLDYLFMPMINILLAKIYLQALFPSVPAWIFVAGLVAMMTLFNLRGIRLVAHFNSLIVVLQVAIMVVFLGLVIHGVMQGEGRGTLVSIAPFWSENAHVIPMITGATILCFSFLGFDGISSLSEETPDAGRVIPRAIFLTALIGGVIFIIVSYFLQLFFPDITRFQHPDASQPEIMLYVAGKLFQSVVLCFSCVTVLASGMASHAGVSRLLYVMGRDGVFPVRFFGFVHPTWRTPALNVLLVGLIALSAVSFDLVTATALINFGALVAFSFVNLSVIAQFWLREQRRRRLRDHLHYLLLPLVGVLTVGLLWLNLEASSMRLGLCWGAAGVAYLLLMTRGFRRAVPQYREELAG</sequence>
<dbReference type="GO" id="GO:0022857">
    <property type="term" value="F:transmembrane transporter activity"/>
    <property type="evidence" value="ECO:0007669"/>
    <property type="project" value="InterPro"/>
</dbReference>
<evidence type="ECO:0000256" key="2">
    <source>
        <dbReference type="ARBA" id="ARBA00022475"/>
    </source>
</evidence>
<feature type="transmembrane region" description="Helical" evidence="6">
    <location>
        <begin position="204"/>
        <end position="222"/>
    </location>
</feature>
<keyword evidence="2" id="KW-1003">Cell membrane</keyword>
<feature type="transmembrane region" description="Helical" evidence="6">
    <location>
        <begin position="21"/>
        <end position="37"/>
    </location>
</feature>
<protein>
    <submittedName>
        <fullName evidence="7">Putrescine importer</fullName>
    </submittedName>
</protein>
<evidence type="ECO:0000313" key="8">
    <source>
        <dbReference type="Proteomes" id="UP000019028"/>
    </source>
</evidence>
<dbReference type="EMBL" id="CP006569">
    <property type="protein sequence ID" value="AHF76544.1"/>
    <property type="molecule type" value="Genomic_DNA"/>
</dbReference>
<dbReference type="PATRIC" id="fig|1239307.3.peg.1610"/>
<keyword evidence="4 6" id="KW-1133">Transmembrane helix</keyword>
<accession>W0HRZ6</accession>
<feature type="transmembrane region" description="Helical" evidence="6">
    <location>
        <begin position="99"/>
        <end position="121"/>
    </location>
</feature>
<dbReference type="GO" id="GO:0005886">
    <property type="term" value="C:plasma membrane"/>
    <property type="evidence" value="ECO:0007669"/>
    <property type="project" value="UniProtKB-SubCell"/>
</dbReference>
<feature type="transmembrane region" description="Helical" evidence="6">
    <location>
        <begin position="163"/>
        <end position="184"/>
    </location>
</feature>
<reference evidence="7 8" key="1">
    <citation type="journal article" date="2014" name="Genome Biol. Evol.">
        <title>Genome degeneration and adaptation in a nascent stage of symbiosis.</title>
        <authorList>
            <person name="Oakeson K.F."/>
            <person name="Gil R."/>
            <person name="Clayton A.L."/>
            <person name="Dunn D.M."/>
            <person name="von Niederhausern A.C."/>
            <person name="Hamil C."/>
            <person name="Aoyagi A."/>
            <person name="Duval B."/>
            <person name="Baca A."/>
            <person name="Silva F.J."/>
            <person name="Vallier A."/>
            <person name="Jackson D.G."/>
            <person name="Latorre A."/>
            <person name="Weiss R.B."/>
            <person name="Heddi A."/>
            <person name="Moya A."/>
            <person name="Dale C."/>
        </authorList>
    </citation>
    <scope>NUCLEOTIDE SEQUENCE [LARGE SCALE GENOMIC DNA]</scope>
    <source>
        <strain evidence="7 8">HS1</strain>
    </source>
</reference>
<evidence type="ECO:0000256" key="6">
    <source>
        <dbReference type="SAM" id="Phobius"/>
    </source>
</evidence>
<feature type="transmembrane region" description="Helical" evidence="6">
    <location>
        <begin position="281"/>
        <end position="305"/>
    </location>
</feature>